<evidence type="ECO:0000313" key="5">
    <source>
        <dbReference type="EMBL" id="GAA5147495.1"/>
    </source>
</evidence>
<sequence>MSNEAVARHEVAFPSSGDECRAWLFLPETGRAPLVILGHGLGGTREDGLEPFARRFAEAGIAALVFAYRHFGDSGGQPRQLLDIGRQLEDRAAALAYARVPREIDPTRIALWGTSFGGGHVQTAAARDGGVAAVVSQCPFTDGIAATGAAHPLSLLGSARLALRDLLAQPRSRSTTTGWSSPRASAAAWPPCGGPRRGTG</sequence>
<dbReference type="RefSeq" id="WP_185064873.1">
    <property type="nucleotide sequence ID" value="NZ_BAABJP010000003.1"/>
</dbReference>
<reference evidence="6" key="1">
    <citation type="journal article" date="2019" name="Int. J. Syst. Evol. Microbiol.">
        <title>The Global Catalogue of Microorganisms (GCM) 10K type strain sequencing project: providing services to taxonomists for standard genome sequencing and annotation.</title>
        <authorList>
            <consortium name="The Broad Institute Genomics Platform"/>
            <consortium name="The Broad Institute Genome Sequencing Center for Infectious Disease"/>
            <person name="Wu L."/>
            <person name="Ma J."/>
        </authorList>
    </citation>
    <scope>NUCLEOTIDE SEQUENCE [LARGE SCALE GENOMIC DNA]</scope>
    <source>
        <strain evidence="6">JCM 18303</strain>
    </source>
</reference>
<keyword evidence="2" id="KW-0378">Hydrolase</keyword>
<comment type="caution">
    <text evidence="5">The sequence shown here is derived from an EMBL/GenBank/DDBJ whole genome shotgun (WGS) entry which is preliminary data.</text>
</comment>
<name>A0ABP9PJ43_9PSEU</name>
<dbReference type="InterPro" id="IPR022742">
    <property type="entry name" value="Hydrolase_4"/>
</dbReference>
<feature type="compositionally biased region" description="Low complexity" evidence="3">
    <location>
        <begin position="179"/>
        <end position="191"/>
    </location>
</feature>
<dbReference type="PANTHER" id="PTHR22946:SF9">
    <property type="entry name" value="POLYKETIDE TRANSFERASE AF380"/>
    <property type="match status" value="1"/>
</dbReference>
<feature type="region of interest" description="Disordered" evidence="3">
    <location>
        <begin position="172"/>
        <end position="200"/>
    </location>
</feature>
<accession>A0ABP9PJ43</accession>
<evidence type="ECO:0000313" key="6">
    <source>
        <dbReference type="Proteomes" id="UP001428817"/>
    </source>
</evidence>
<proteinExistence type="inferred from homology"/>
<dbReference type="PANTHER" id="PTHR22946">
    <property type="entry name" value="DIENELACTONE HYDROLASE DOMAIN-CONTAINING PROTEIN-RELATED"/>
    <property type="match status" value="1"/>
</dbReference>
<dbReference type="Pfam" id="PF12146">
    <property type="entry name" value="Hydrolase_4"/>
    <property type="match status" value="1"/>
</dbReference>
<evidence type="ECO:0000256" key="2">
    <source>
        <dbReference type="ARBA" id="ARBA00022801"/>
    </source>
</evidence>
<dbReference type="Proteomes" id="UP001428817">
    <property type="component" value="Unassembled WGS sequence"/>
</dbReference>
<comment type="similarity">
    <text evidence="1">Belongs to the AB hydrolase superfamily.</text>
</comment>
<organism evidence="5 6">
    <name type="scientific">Pseudonocardia eucalypti</name>
    <dbReference type="NCBI Taxonomy" id="648755"/>
    <lineage>
        <taxon>Bacteria</taxon>
        <taxon>Bacillati</taxon>
        <taxon>Actinomycetota</taxon>
        <taxon>Actinomycetes</taxon>
        <taxon>Pseudonocardiales</taxon>
        <taxon>Pseudonocardiaceae</taxon>
        <taxon>Pseudonocardia</taxon>
    </lineage>
</organism>
<evidence type="ECO:0000256" key="1">
    <source>
        <dbReference type="ARBA" id="ARBA00008645"/>
    </source>
</evidence>
<dbReference type="InterPro" id="IPR050261">
    <property type="entry name" value="FrsA_esterase"/>
</dbReference>
<feature type="domain" description="Serine aminopeptidase S33" evidence="4">
    <location>
        <begin position="34"/>
        <end position="146"/>
    </location>
</feature>
<gene>
    <name evidence="5" type="ORF">GCM10023321_08430</name>
</gene>
<evidence type="ECO:0000259" key="4">
    <source>
        <dbReference type="Pfam" id="PF12146"/>
    </source>
</evidence>
<evidence type="ECO:0000256" key="3">
    <source>
        <dbReference type="SAM" id="MobiDB-lite"/>
    </source>
</evidence>
<dbReference type="EMBL" id="BAABJP010000003">
    <property type="protein sequence ID" value="GAA5147495.1"/>
    <property type="molecule type" value="Genomic_DNA"/>
</dbReference>
<keyword evidence="6" id="KW-1185">Reference proteome</keyword>
<dbReference type="Gene3D" id="3.40.50.1820">
    <property type="entry name" value="alpha/beta hydrolase"/>
    <property type="match status" value="1"/>
</dbReference>
<protein>
    <recommendedName>
        <fullName evidence="4">Serine aminopeptidase S33 domain-containing protein</fullName>
    </recommendedName>
</protein>
<dbReference type="InterPro" id="IPR029058">
    <property type="entry name" value="AB_hydrolase_fold"/>
</dbReference>
<dbReference type="SUPFAM" id="SSF53474">
    <property type="entry name" value="alpha/beta-Hydrolases"/>
    <property type="match status" value="1"/>
</dbReference>